<dbReference type="RefSeq" id="WP_073305567.1">
    <property type="nucleotide sequence ID" value="NZ_FRAW01000029.1"/>
</dbReference>
<dbReference type="AlphaFoldDB" id="A0A1M6X7H5"/>
<organism evidence="1 2">
    <name type="scientific">Fibrobacter intestinalis</name>
    <dbReference type="NCBI Taxonomy" id="28122"/>
    <lineage>
        <taxon>Bacteria</taxon>
        <taxon>Pseudomonadati</taxon>
        <taxon>Fibrobacterota</taxon>
        <taxon>Fibrobacteria</taxon>
        <taxon>Fibrobacterales</taxon>
        <taxon>Fibrobacteraceae</taxon>
        <taxon>Fibrobacter</taxon>
    </lineage>
</organism>
<protein>
    <recommendedName>
        <fullName evidence="3">Catalase</fullName>
    </recommendedName>
</protein>
<gene>
    <name evidence="1" type="ORF">SAMN05720469_12918</name>
</gene>
<evidence type="ECO:0000313" key="2">
    <source>
        <dbReference type="Proteomes" id="UP000184275"/>
    </source>
</evidence>
<accession>A0A1M6X7H5</accession>
<evidence type="ECO:0008006" key="3">
    <source>
        <dbReference type="Google" id="ProtNLM"/>
    </source>
</evidence>
<dbReference type="InterPro" id="IPR043721">
    <property type="entry name" value="DUF5662"/>
</dbReference>
<dbReference type="EMBL" id="FRAW01000029">
    <property type="protein sequence ID" value="SHL01894.1"/>
    <property type="molecule type" value="Genomic_DNA"/>
</dbReference>
<reference evidence="2" key="1">
    <citation type="submission" date="2016-11" db="EMBL/GenBank/DDBJ databases">
        <authorList>
            <person name="Varghese N."/>
            <person name="Submissions S."/>
        </authorList>
    </citation>
    <scope>NUCLEOTIDE SEQUENCE [LARGE SCALE GENOMIC DNA]</scope>
    <source>
        <strain evidence="2">UWOS</strain>
    </source>
</reference>
<evidence type="ECO:0000313" key="1">
    <source>
        <dbReference type="EMBL" id="SHL01894.1"/>
    </source>
</evidence>
<keyword evidence="2" id="KW-1185">Reference proteome</keyword>
<name>A0A1M6X7H5_9BACT</name>
<proteinExistence type="predicted"/>
<dbReference type="Pfam" id="PF18907">
    <property type="entry name" value="DUF5662"/>
    <property type="match status" value="1"/>
</dbReference>
<sequence>MFRIFGHFLTITKHRHEVVRLCFRAGIGFQGLFHDLSKYSPTEFIPGVRFYTGKESPNNGERRSCGYSLAWMHHKGRNKHHFEYWYDYDMVTKKIVPVDMPDRYIKEMCCDRIAASKVYNKENYTTKSPLNYLQKSTAREKMTETTYRKLLYLLTMLAEKGEKETLKWMRQMREIPEAVANSASDIERNVSCE</sequence>
<dbReference type="Proteomes" id="UP000184275">
    <property type="component" value="Unassembled WGS sequence"/>
</dbReference>